<feature type="compositionally biased region" description="Basic and acidic residues" evidence="1">
    <location>
        <begin position="46"/>
        <end position="55"/>
    </location>
</feature>
<reference evidence="3" key="2">
    <citation type="submission" date="2020-04" db="EMBL/GenBank/DDBJ databases">
        <authorList>
            <consortium name="NCBI Genome Project"/>
        </authorList>
    </citation>
    <scope>NUCLEOTIDE SEQUENCE</scope>
    <source>
        <strain evidence="3">CBS 342.82</strain>
    </source>
</reference>
<feature type="compositionally biased region" description="Low complexity" evidence="1">
    <location>
        <begin position="18"/>
        <end position="32"/>
    </location>
</feature>
<evidence type="ECO:0000256" key="1">
    <source>
        <dbReference type="SAM" id="MobiDB-lite"/>
    </source>
</evidence>
<reference evidence="3" key="3">
    <citation type="submission" date="2025-08" db="UniProtKB">
        <authorList>
            <consortium name="RefSeq"/>
        </authorList>
    </citation>
    <scope>IDENTIFICATION</scope>
    <source>
        <strain evidence="3">CBS 342.82</strain>
    </source>
</reference>
<accession>A0A6J3MHD0</accession>
<sequence length="79" mass="8826">MPITCMYRDEGIPMNDISSSSSSSSSPSSPSSREVRPVQKQRHTKYWRERPEKTNRLTIQRSRNSPTGSPSPSTGAKKS</sequence>
<gene>
    <name evidence="3" type="ORF">K489DRAFT_375442</name>
</gene>
<dbReference type="GeneID" id="54361489"/>
<dbReference type="Proteomes" id="UP000504637">
    <property type="component" value="Unplaced"/>
</dbReference>
<feature type="region of interest" description="Disordered" evidence="1">
    <location>
        <begin position="1"/>
        <end position="79"/>
    </location>
</feature>
<dbReference type="AlphaFoldDB" id="A0A6J3MHD0"/>
<reference evidence="3" key="1">
    <citation type="submission" date="2020-01" db="EMBL/GenBank/DDBJ databases">
        <authorList>
            <consortium name="DOE Joint Genome Institute"/>
            <person name="Haridas S."/>
            <person name="Albert R."/>
            <person name="Binder M."/>
            <person name="Bloem J."/>
            <person name="Labutti K."/>
            <person name="Salamov A."/>
            <person name="Andreopoulos B."/>
            <person name="Baker S.E."/>
            <person name="Barry K."/>
            <person name="Bills G."/>
            <person name="Bluhm B.H."/>
            <person name="Cannon C."/>
            <person name="Castanera R."/>
            <person name="Culley D.E."/>
            <person name="Daum C."/>
            <person name="Ezra D."/>
            <person name="Gonzalez J.B."/>
            <person name="Henrissat B."/>
            <person name="Kuo A."/>
            <person name="Liang C."/>
            <person name="Lipzen A."/>
            <person name="Lutzoni F."/>
            <person name="Magnuson J."/>
            <person name="Mondo S."/>
            <person name="Nolan M."/>
            <person name="Ohm R."/>
            <person name="Pangilinan J."/>
            <person name="Park H.-J."/>
            <person name="Ramirez L."/>
            <person name="Alfaro M."/>
            <person name="Sun H."/>
            <person name="Tritt A."/>
            <person name="Yoshinaga Y."/>
            <person name="Zwiers L.-H."/>
            <person name="Turgeon B.G."/>
            <person name="Goodwin S.B."/>
            <person name="Spatafora J.W."/>
            <person name="Crous P.W."/>
            <person name="Grigoriev I.V."/>
        </authorList>
    </citation>
    <scope>NUCLEOTIDE SEQUENCE</scope>
    <source>
        <strain evidence="3">CBS 342.82</strain>
    </source>
</reference>
<evidence type="ECO:0000313" key="3">
    <source>
        <dbReference type="RefSeq" id="XP_033464392.1"/>
    </source>
</evidence>
<proteinExistence type="predicted"/>
<keyword evidence="2" id="KW-1185">Reference proteome</keyword>
<name>A0A6J3MHD0_9PEZI</name>
<dbReference type="RefSeq" id="XP_033464392.1">
    <property type="nucleotide sequence ID" value="XM_033603689.1"/>
</dbReference>
<feature type="compositionally biased region" description="Low complexity" evidence="1">
    <location>
        <begin position="65"/>
        <end position="79"/>
    </location>
</feature>
<protein>
    <submittedName>
        <fullName evidence="3">Uncharacterized protein</fullName>
    </submittedName>
</protein>
<organism evidence="3">
    <name type="scientific">Dissoconium aciculare CBS 342.82</name>
    <dbReference type="NCBI Taxonomy" id="1314786"/>
    <lineage>
        <taxon>Eukaryota</taxon>
        <taxon>Fungi</taxon>
        <taxon>Dikarya</taxon>
        <taxon>Ascomycota</taxon>
        <taxon>Pezizomycotina</taxon>
        <taxon>Dothideomycetes</taxon>
        <taxon>Dothideomycetidae</taxon>
        <taxon>Mycosphaerellales</taxon>
        <taxon>Dissoconiaceae</taxon>
        <taxon>Dissoconium</taxon>
    </lineage>
</organism>
<evidence type="ECO:0000313" key="2">
    <source>
        <dbReference type="Proteomes" id="UP000504637"/>
    </source>
</evidence>